<proteinExistence type="inferred from homology"/>
<feature type="domain" description="Fucolectin tachylectin-4 pentraxin-1" evidence="8">
    <location>
        <begin position="149"/>
        <end position="289"/>
    </location>
</feature>
<dbReference type="Gene3D" id="2.60.120.260">
    <property type="entry name" value="Galactose-binding domain-like"/>
    <property type="match status" value="4"/>
</dbReference>
<gene>
    <name evidence="9" type="ORF">Baya_13902</name>
</gene>
<keyword evidence="10" id="KW-1185">Reference proteome</keyword>
<dbReference type="PANTHER" id="PTHR45713:SF6">
    <property type="entry name" value="F5_8 TYPE C DOMAIN-CONTAINING PROTEIN"/>
    <property type="match status" value="1"/>
</dbReference>
<dbReference type="SUPFAM" id="SSF49785">
    <property type="entry name" value="Galactose-binding domain-like"/>
    <property type="match status" value="4"/>
</dbReference>
<dbReference type="InterPro" id="IPR051941">
    <property type="entry name" value="BG_Antigen-Binding_Lectin"/>
</dbReference>
<evidence type="ECO:0000313" key="9">
    <source>
        <dbReference type="EMBL" id="TSY83965.1"/>
    </source>
</evidence>
<keyword evidence="4" id="KW-0479">Metal-binding</keyword>
<evidence type="ECO:0000256" key="6">
    <source>
        <dbReference type="ARBA" id="ARBA00022837"/>
    </source>
</evidence>
<dbReference type="AlphaFoldDB" id="A0A556V7Z2"/>
<dbReference type="GO" id="GO:0046872">
    <property type="term" value="F:metal ion binding"/>
    <property type="evidence" value="ECO:0007669"/>
    <property type="project" value="UniProtKB-KW"/>
</dbReference>
<evidence type="ECO:0000313" key="10">
    <source>
        <dbReference type="Proteomes" id="UP000319801"/>
    </source>
</evidence>
<feature type="domain" description="Fucolectin tachylectin-4 pentraxin-1" evidence="8">
    <location>
        <begin position="290"/>
        <end position="396"/>
    </location>
</feature>
<dbReference type="SMART" id="SM00607">
    <property type="entry name" value="FTP"/>
    <property type="match status" value="4"/>
</dbReference>
<comment type="caution">
    <text evidence="9">The sequence shown here is derived from an EMBL/GenBank/DDBJ whole genome shotgun (WGS) entry which is preliminary data.</text>
</comment>
<dbReference type="Pfam" id="PF22633">
    <property type="entry name" value="F5_F8_type_C_2"/>
    <property type="match status" value="4"/>
</dbReference>
<dbReference type="GO" id="GO:0042806">
    <property type="term" value="F:fucose binding"/>
    <property type="evidence" value="ECO:0007669"/>
    <property type="project" value="UniProtKB-ARBA"/>
</dbReference>
<evidence type="ECO:0000256" key="1">
    <source>
        <dbReference type="ARBA" id="ARBA00002219"/>
    </source>
</evidence>
<feature type="domain" description="Fucolectin tachylectin-4 pentraxin-1" evidence="8">
    <location>
        <begin position="398"/>
        <end position="491"/>
    </location>
</feature>
<dbReference type="InterPro" id="IPR008979">
    <property type="entry name" value="Galactose-bd-like_sf"/>
</dbReference>
<evidence type="ECO:0000259" key="8">
    <source>
        <dbReference type="SMART" id="SM00607"/>
    </source>
</evidence>
<evidence type="ECO:0000256" key="7">
    <source>
        <dbReference type="ARBA" id="ARBA00023157"/>
    </source>
</evidence>
<keyword evidence="7" id="KW-1015">Disulfide bond</keyword>
<keyword evidence="5" id="KW-0430">Lectin</keyword>
<dbReference type="PANTHER" id="PTHR45713">
    <property type="entry name" value="FTP DOMAIN-CONTAINING PROTEIN"/>
    <property type="match status" value="1"/>
</dbReference>
<reference evidence="9 10" key="1">
    <citation type="journal article" date="2019" name="Genome Biol. Evol.">
        <title>Whole-Genome Sequencing of the Giant Devil Catfish, Bagarius yarrelli.</title>
        <authorList>
            <person name="Jiang W."/>
            <person name="Lv Y."/>
            <person name="Cheng L."/>
            <person name="Yang K."/>
            <person name="Chao B."/>
            <person name="Wang X."/>
            <person name="Li Y."/>
            <person name="Pan X."/>
            <person name="You X."/>
            <person name="Zhang Y."/>
            <person name="Yang J."/>
            <person name="Li J."/>
            <person name="Zhang X."/>
            <person name="Liu S."/>
            <person name="Sun C."/>
            <person name="Yang J."/>
            <person name="Shi Q."/>
        </authorList>
    </citation>
    <scope>NUCLEOTIDE SEQUENCE [LARGE SCALE GENOMIC DNA]</scope>
    <source>
        <strain evidence="9">JWS20170419001</strain>
        <tissue evidence="9">Muscle</tissue>
    </source>
</reference>
<dbReference type="OrthoDB" id="547680at2759"/>
<comment type="subunit">
    <text evidence="3">Homotrimer.</text>
</comment>
<comment type="similarity">
    <text evidence="2">Belongs to the fucolectin family.</text>
</comment>
<feature type="domain" description="Fucolectin tachylectin-4 pentraxin-1" evidence="8">
    <location>
        <begin position="7"/>
        <end position="148"/>
    </location>
</feature>
<evidence type="ECO:0000256" key="5">
    <source>
        <dbReference type="ARBA" id="ARBA00022734"/>
    </source>
</evidence>
<dbReference type="InterPro" id="IPR006585">
    <property type="entry name" value="FTP1"/>
</dbReference>
<organism evidence="9 10">
    <name type="scientific">Bagarius yarrelli</name>
    <name type="common">Goonch</name>
    <name type="synonym">Bagrus yarrelli</name>
    <dbReference type="NCBI Taxonomy" id="175774"/>
    <lineage>
        <taxon>Eukaryota</taxon>
        <taxon>Metazoa</taxon>
        <taxon>Chordata</taxon>
        <taxon>Craniata</taxon>
        <taxon>Vertebrata</taxon>
        <taxon>Euteleostomi</taxon>
        <taxon>Actinopterygii</taxon>
        <taxon>Neopterygii</taxon>
        <taxon>Teleostei</taxon>
        <taxon>Ostariophysi</taxon>
        <taxon>Siluriformes</taxon>
        <taxon>Sisoridae</taxon>
        <taxon>Sisorinae</taxon>
        <taxon>Bagarius</taxon>
    </lineage>
</organism>
<protein>
    <submittedName>
        <fullName evidence="9">Fucolectin-4</fullName>
    </submittedName>
</protein>
<evidence type="ECO:0000256" key="2">
    <source>
        <dbReference type="ARBA" id="ARBA00010147"/>
    </source>
</evidence>
<dbReference type="EMBL" id="VCAZ01000150">
    <property type="protein sequence ID" value="TSY83965.1"/>
    <property type="molecule type" value="Genomic_DNA"/>
</dbReference>
<name>A0A556V7Z2_BAGYA</name>
<dbReference type="GO" id="GO:0010185">
    <property type="term" value="P:regulation of cellular defense response"/>
    <property type="evidence" value="ECO:0007669"/>
    <property type="project" value="UniProtKB-ARBA"/>
</dbReference>
<accession>A0A556V7Z2</accession>
<sequence>MFTFSPLVNLALRGTATQSSITGSNYHAKCAIDGNKASNILSFSCTHTQFETDPWWRVELLAVYNISSVVITNRGDCCSDRINGAEIRIGYNLENNGNNNPRCVTITSIPAGATRNFTCHMIGRHVNIFFPGVNRVATLCEVEVYGVPVNLALKGTASQSSNYESKYYASFAIDGTTSSDFSDMSCACTNNEMNPWWEVDLLAMYDISNVSITTRGDCCPERINGAEIHIGNVSINSGTKTPSCAVAFNIPAGASVHYSCNMRGRYVTISIPNVSQFLTLCEVEVYGVPVNLALNGVARQSSTHLSIYSASIAIDGNKGNNITFVSCTHTNLEFNPWWELDLLKEFDIGTVIITNRADCCPERLTGSELYIGNSSITSGYSNPRQYLTLCEVEVYQRLVNVARKGIATQSSTFTSSYPASRAIDGNRASILSYYSCTHTAGQVSPWWRVDLLAVHDISNVIVTNRGDACAERLNGAEIRIGNSLLNNGNINPR</sequence>
<evidence type="ECO:0000256" key="3">
    <source>
        <dbReference type="ARBA" id="ARBA00011233"/>
    </source>
</evidence>
<keyword evidence="6" id="KW-0106">Calcium</keyword>
<comment type="function">
    <text evidence="1">Acts as a defensive agent. Recognizes blood group fucosylated oligosaccharides including A, B, H and Lewis B-type antigens. Does not recognize Lewis A antigen and has low affinity for monovalent haptens.</text>
</comment>
<dbReference type="GO" id="GO:0001868">
    <property type="term" value="P:regulation of complement activation, lectin pathway"/>
    <property type="evidence" value="ECO:0007669"/>
    <property type="project" value="UniProtKB-ARBA"/>
</dbReference>
<dbReference type="Proteomes" id="UP000319801">
    <property type="component" value="Unassembled WGS sequence"/>
</dbReference>
<evidence type="ECO:0000256" key="4">
    <source>
        <dbReference type="ARBA" id="ARBA00022723"/>
    </source>
</evidence>